<accession>A0A4V3H2M2</accession>
<comment type="caution">
    <text evidence="2">The sequence shown here is derived from an EMBL/GenBank/DDBJ whole genome shotgun (WGS) entry which is preliminary data.</text>
</comment>
<keyword evidence="1" id="KW-0472">Membrane</keyword>
<protein>
    <submittedName>
        <fullName evidence="2">Uncharacterized protein</fullName>
    </submittedName>
</protein>
<dbReference type="RefSeq" id="WP_133944694.1">
    <property type="nucleotide sequence ID" value="NZ_SOEO01000002.1"/>
</dbReference>
<keyword evidence="1" id="KW-0812">Transmembrane</keyword>
<keyword evidence="3" id="KW-1185">Reference proteome</keyword>
<organism evidence="2 3">
    <name type="scientific">Epilithonimonas xixisoli</name>
    <dbReference type="NCBI Taxonomy" id="1476462"/>
    <lineage>
        <taxon>Bacteria</taxon>
        <taxon>Pseudomonadati</taxon>
        <taxon>Bacteroidota</taxon>
        <taxon>Flavobacteriia</taxon>
        <taxon>Flavobacteriales</taxon>
        <taxon>Weeksellaceae</taxon>
        <taxon>Chryseobacterium group</taxon>
        <taxon>Epilithonimonas</taxon>
    </lineage>
</organism>
<dbReference type="Proteomes" id="UP000295313">
    <property type="component" value="Unassembled WGS sequence"/>
</dbReference>
<dbReference type="EMBL" id="SOEO01000002">
    <property type="protein sequence ID" value="TDX84666.1"/>
    <property type="molecule type" value="Genomic_DNA"/>
</dbReference>
<gene>
    <name evidence="2" type="ORF">B0I22_2297</name>
</gene>
<reference evidence="2 3" key="1">
    <citation type="submission" date="2019-03" db="EMBL/GenBank/DDBJ databases">
        <title>Genomic Encyclopedia of Type Strains, Phase III (KMG-III): the genomes of soil and plant-associated and newly described type strains.</title>
        <authorList>
            <person name="Whitman W."/>
        </authorList>
    </citation>
    <scope>NUCLEOTIDE SEQUENCE [LARGE SCALE GENOMIC DNA]</scope>
    <source>
        <strain evidence="2 3">CGMCC 1.12802</strain>
    </source>
</reference>
<evidence type="ECO:0000256" key="1">
    <source>
        <dbReference type="SAM" id="Phobius"/>
    </source>
</evidence>
<keyword evidence="1" id="KW-1133">Transmembrane helix</keyword>
<feature type="transmembrane region" description="Helical" evidence="1">
    <location>
        <begin position="6"/>
        <end position="23"/>
    </location>
</feature>
<feature type="transmembrane region" description="Helical" evidence="1">
    <location>
        <begin position="30"/>
        <end position="49"/>
    </location>
</feature>
<proteinExistence type="predicted"/>
<dbReference type="AlphaFoldDB" id="A0A4V3H2M2"/>
<evidence type="ECO:0000313" key="2">
    <source>
        <dbReference type="EMBL" id="TDX84666.1"/>
    </source>
</evidence>
<sequence>MGITALFVILLVILIFLVSYIPNLTLRKKIFIVIATLLVCFAVLAILFATQFGGGREPIQESDSVEIKQ</sequence>
<name>A0A4V3H2M2_9FLAO</name>
<evidence type="ECO:0000313" key="3">
    <source>
        <dbReference type="Proteomes" id="UP000295313"/>
    </source>
</evidence>